<dbReference type="InterPro" id="IPR003593">
    <property type="entry name" value="AAA+_ATPase"/>
</dbReference>
<evidence type="ECO:0000259" key="3">
    <source>
        <dbReference type="PROSITE" id="PS50893"/>
    </source>
</evidence>
<dbReference type="CDD" id="cd03230">
    <property type="entry name" value="ABC_DR_subfamily_A"/>
    <property type="match status" value="1"/>
</dbReference>
<dbReference type="PANTHER" id="PTHR43038">
    <property type="entry name" value="ATP-BINDING CASSETTE, SUB-FAMILY H, MEMBER 1"/>
    <property type="match status" value="1"/>
</dbReference>
<gene>
    <name evidence="4" type="ORF">ABAZ39_09885</name>
</gene>
<keyword evidence="1" id="KW-0547">Nucleotide-binding</keyword>
<dbReference type="InterPro" id="IPR017871">
    <property type="entry name" value="ABC_transporter-like_CS"/>
</dbReference>
<dbReference type="Pfam" id="PF00005">
    <property type="entry name" value="ABC_tran"/>
    <property type="match status" value="1"/>
</dbReference>
<evidence type="ECO:0000313" key="4">
    <source>
        <dbReference type="EMBL" id="AIB12300.1"/>
    </source>
</evidence>
<dbReference type="PROSITE" id="PS50893">
    <property type="entry name" value="ABC_TRANSPORTER_2"/>
    <property type="match status" value="1"/>
</dbReference>
<reference evidence="4 5" key="1">
    <citation type="journal article" date="2014" name="Genome Announc.">
        <title>Complete Genome Sequence of the Model Rhizosphere Strain Azospirillum brasilense Az39, Successfully Applied in Agriculture.</title>
        <authorList>
            <person name="Rivera D."/>
            <person name="Revale S."/>
            <person name="Molina R."/>
            <person name="Gualpa J."/>
            <person name="Puente M."/>
            <person name="Maroniche G."/>
            <person name="Paris G."/>
            <person name="Baker D."/>
            <person name="Clavijo B."/>
            <person name="McLay K."/>
            <person name="Spaepen S."/>
            <person name="Perticari A."/>
            <person name="Vazquez M."/>
            <person name="Wisniewski-Dye F."/>
            <person name="Watkins C."/>
            <person name="Martinez-Abarca F."/>
            <person name="Vanderleyden J."/>
            <person name="Cassan F."/>
        </authorList>
    </citation>
    <scope>NUCLEOTIDE SEQUENCE [LARGE SCALE GENOMIC DNA]</scope>
    <source>
        <strain evidence="4 5">Az39</strain>
    </source>
</reference>
<feature type="domain" description="ABC transporter" evidence="3">
    <location>
        <begin position="7"/>
        <end position="234"/>
    </location>
</feature>
<protein>
    <submittedName>
        <fullName evidence="4">Multidrug ABC transporter ATP-binding protein</fullName>
    </submittedName>
</protein>
<evidence type="ECO:0000313" key="5">
    <source>
        <dbReference type="Proteomes" id="UP000027186"/>
    </source>
</evidence>
<evidence type="ECO:0000256" key="1">
    <source>
        <dbReference type="ARBA" id="ARBA00022741"/>
    </source>
</evidence>
<organism evidence="4 5">
    <name type="scientific">Azospirillum argentinense</name>
    <dbReference type="NCBI Taxonomy" id="2970906"/>
    <lineage>
        <taxon>Bacteria</taxon>
        <taxon>Pseudomonadati</taxon>
        <taxon>Pseudomonadota</taxon>
        <taxon>Alphaproteobacteria</taxon>
        <taxon>Rhodospirillales</taxon>
        <taxon>Azospirillaceae</taxon>
        <taxon>Azospirillum</taxon>
    </lineage>
</organism>
<dbReference type="KEGG" id="abq:ABAZ39_09885"/>
<keyword evidence="2 4" id="KW-0067">ATP-binding</keyword>
<accession>A0A060DHQ1</accession>
<dbReference type="Proteomes" id="UP000027186">
    <property type="component" value="Chromosome"/>
</dbReference>
<dbReference type="EMBL" id="CP007793">
    <property type="protein sequence ID" value="AIB12300.1"/>
    <property type="molecule type" value="Genomic_DNA"/>
</dbReference>
<dbReference type="SMART" id="SM00382">
    <property type="entry name" value="AAA"/>
    <property type="match status" value="1"/>
</dbReference>
<dbReference type="RefSeq" id="WP_038528928.1">
    <property type="nucleotide sequence ID" value="NZ_CP007793.1"/>
</dbReference>
<dbReference type="PANTHER" id="PTHR43038:SF3">
    <property type="entry name" value="ABC TRANSPORTER G FAMILY MEMBER 20 ISOFORM X1"/>
    <property type="match status" value="1"/>
</dbReference>
<dbReference type="PROSITE" id="PS00211">
    <property type="entry name" value="ABC_TRANSPORTER_1"/>
    <property type="match status" value="1"/>
</dbReference>
<dbReference type="SUPFAM" id="SSF52540">
    <property type="entry name" value="P-loop containing nucleoside triphosphate hydrolases"/>
    <property type="match status" value="1"/>
</dbReference>
<dbReference type="Gene3D" id="3.40.50.300">
    <property type="entry name" value="P-loop containing nucleotide triphosphate hydrolases"/>
    <property type="match status" value="1"/>
</dbReference>
<evidence type="ECO:0000256" key="2">
    <source>
        <dbReference type="ARBA" id="ARBA00022840"/>
    </source>
</evidence>
<sequence length="313" mass="34021">MTGDAVIDVRGLVKRFGAKTVVDGFSIRVARGQIYGFLGPNGSGKTTTIRMLCGLLTPDAGEGTCLGLDIRRQCAAIKRQVGYMTQKFSFWEDLSIAENLDFVARMYGLPDRRQKVAAALERLGLGNRRAQLAGELSGGWKQRLALAACILHEPKLLLLDEPTAGVDPKARREFWDEIHRLAAEGLTVLVSTHYMDEAERCHAIAYLAYGRLMTQGSVEEVIATSGLVTYEVGARGRGGPDLGHVAAALRDRPGVEMVAAFGARLHVSGGDGAELEEALRPWAADSGLLVRRTEPTLEDVFIHLMNRSTDNFA</sequence>
<dbReference type="AlphaFoldDB" id="A0A060DHQ1"/>
<name>A0A060DHQ1_9PROT</name>
<proteinExistence type="predicted"/>
<dbReference type="InterPro" id="IPR003439">
    <property type="entry name" value="ABC_transporter-like_ATP-bd"/>
</dbReference>
<dbReference type="InterPro" id="IPR027417">
    <property type="entry name" value="P-loop_NTPase"/>
</dbReference>
<dbReference type="GO" id="GO:0005524">
    <property type="term" value="F:ATP binding"/>
    <property type="evidence" value="ECO:0007669"/>
    <property type="project" value="UniProtKB-KW"/>
</dbReference>
<dbReference type="GO" id="GO:0016887">
    <property type="term" value="F:ATP hydrolysis activity"/>
    <property type="evidence" value="ECO:0007669"/>
    <property type="project" value="InterPro"/>
</dbReference>